<dbReference type="EMBL" id="JBBCAQ010000004">
    <property type="protein sequence ID" value="KAK7604220.1"/>
    <property type="molecule type" value="Genomic_DNA"/>
</dbReference>
<reference evidence="1 2" key="1">
    <citation type="submission" date="2024-03" db="EMBL/GenBank/DDBJ databases">
        <title>Adaptation during the transition from Ophiocordyceps entomopathogen to insect associate is accompanied by gene loss and intensified selection.</title>
        <authorList>
            <person name="Ward C.M."/>
            <person name="Onetto C.A."/>
            <person name="Borneman A.R."/>
        </authorList>
    </citation>
    <scope>NUCLEOTIDE SEQUENCE [LARGE SCALE GENOMIC DNA]</scope>
    <source>
        <strain evidence="1">AWRI1</strain>
        <tissue evidence="1">Single Adult Female</tissue>
    </source>
</reference>
<protein>
    <submittedName>
        <fullName evidence="1">Uncharacterized protein</fullName>
    </submittedName>
</protein>
<accession>A0AAN9YB22</accession>
<keyword evidence="2" id="KW-1185">Reference proteome</keyword>
<evidence type="ECO:0000313" key="1">
    <source>
        <dbReference type="EMBL" id="KAK7604220.1"/>
    </source>
</evidence>
<organism evidence="1 2">
    <name type="scientific">Parthenolecanium corni</name>
    <dbReference type="NCBI Taxonomy" id="536013"/>
    <lineage>
        <taxon>Eukaryota</taxon>
        <taxon>Metazoa</taxon>
        <taxon>Ecdysozoa</taxon>
        <taxon>Arthropoda</taxon>
        <taxon>Hexapoda</taxon>
        <taxon>Insecta</taxon>
        <taxon>Pterygota</taxon>
        <taxon>Neoptera</taxon>
        <taxon>Paraneoptera</taxon>
        <taxon>Hemiptera</taxon>
        <taxon>Sternorrhyncha</taxon>
        <taxon>Coccoidea</taxon>
        <taxon>Coccidae</taxon>
        <taxon>Parthenolecanium</taxon>
    </lineage>
</organism>
<proteinExistence type="predicted"/>
<gene>
    <name evidence="1" type="ORF">V9T40_004493</name>
</gene>
<comment type="caution">
    <text evidence="1">The sequence shown here is derived from an EMBL/GenBank/DDBJ whole genome shotgun (WGS) entry which is preliminary data.</text>
</comment>
<evidence type="ECO:0000313" key="2">
    <source>
        <dbReference type="Proteomes" id="UP001367676"/>
    </source>
</evidence>
<dbReference type="AlphaFoldDB" id="A0AAN9YB22"/>
<sequence length="81" mass="9153">MMIHFWMDIRLMRCNSSASKLVASFGDGAGASQHYITPEAGGQEYYSESTIFFHSRKFEPSPSRQTRLSKCLTLDSNVETI</sequence>
<dbReference type="Proteomes" id="UP001367676">
    <property type="component" value="Unassembled WGS sequence"/>
</dbReference>
<name>A0AAN9YB22_9HEMI</name>